<proteinExistence type="predicted"/>
<dbReference type="PANTHER" id="PTHR31001">
    <property type="entry name" value="UNCHARACTERIZED TRANSCRIPTIONAL REGULATORY PROTEIN"/>
    <property type="match status" value="1"/>
</dbReference>
<organism evidence="9 10">
    <name type="scientific">Rhinocladiella mackenziei CBS 650.93</name>
    <dbReference type="NCBI Taxonomy" id="1442369"/>
    <lineage>
        <taxon>Eukaryota</taxon>
        <taxon>Fungi</taxon>
        <taxon>Dikarya</taxon>
        <taxon>Ascomycota</taxon>
        <taxon>Pezizomycotina</taxon>
        <taxon>Eurotiomycetes</taxon>
        <taxon>Chaetothyriomycetidae</taxon>
        <taxon>Chaetothyriales</taxon>
        <taxon>Herpotrichiellaceae</taxon>
        <taxon>Rhinocladiella</taxon>
    </lineage>
</organism>
<feature type="region of interest" description="Disordered" evidence="7">
    <location>
        <begin position="1"/>
        <end position="30"/>
    </location>
</feature>
<evidence type="ECO:0000256" key="5">
    <source>
        <dbReference type="ARBA" id="ARBA00023163"/>
    </source>
</evidence>
<feature type="region of interest" description="Disordered" evidence="7">
    <location>
        <begin position="110"/>
        <end position="141"/>
    </location>
</feature>
<feature type="compositionally biased region" description="Polar residues" evidence="7">
    <location>
        <begin position="110"/>
        <end position="119"/>
    </location>
</feature>
<evidence type="ECO:0000313" key="10">
    <source>
        <dbReference type="Proteomes" id="UP000053617"/>
    </source>
</evidence>
<evidence type="ECO:0000256" key="1">
    <source>
        <dbReference type="ARBA" id="ARBA00004123"/>
    </source>
</evidence>
<dbReference type="Proteomes" id="UP000053617">
    <property type="component" value="Unassembled WGS sequence"/>
</dbReference>
<dbReference type="PROSITE" id="PS00463">
    <property type="entry name" value="ZN2_CY6_FUNGAL_1"/>
    <property type="match status" value="1"/>
</dbReference>
<evidence type="ECO:0000256" key="7">
    <source>
        <dbReference type="SAM" id="MobiDB-lite"/>
    </source>
</evidence>
<dbReference type="VEuPathDB" id="FungiDB:Z518_07309"/>
<dbReference type="STRING" id="1442369.A0A0D2IKK1"/>
<keyword evidence="10" id="KW-1185">Reference proteome</keyword>
<dbReference type="CDD" id="cd00067">
    <property type="entry name" value="GAL4"/>
    <property type="match status" value="1"/>
</dbReference>
<dbReference type="Gene3D" id="4.10.240.10">
    <property type="entry name" value="Zn(2)-C6 fungal-type DNA-binding domain"/>
    <property type="match status" value="1"/>
</dbReference>
<name>A0A0D2IKK1_9EURO</name>
<dbReference type="EMBL" id="KN847479">
    <property type="protein sequence ID" value="KIX03756.1"/>
    <property type="molecule type" value="Genomic_DNA"/>
</dbReference>
<comment type="subcellular location">
    <subcellularLocation>
        <location evidence="1">Nucleus</location>
    </subcellularLocation>
</comment>
<keyword evidence="5" id="KW-0804">Transcription</keyword>
<dbReference type="RefSeq" id="XP_013270892.1">
    <property type="nucleotide sequence ID" value="XM_013415438.1"/>
</dbReference>
<dbReference type="GO" id="GO:0008270">
    <property type="term" value="F:zinc ion binding"/>
    <property type="evidence" value="ECO:0007669"/>
    <property type="project" value="InterPro"/>
</dbReference>
<dbReference type="InterPro" id="IPR050613">
    <property type="entry name" value="Sec_Metabolite_Reg"/>
</dbReference>
<dbReference type="GO" id="GO:0000981">
    <property type="term" value="F:DNA-binding transcription factor activity, RNA polymerase II-specific"/>
    <property type="evidence" value="ECO:0007669"/>
    <property type="project" value="InterPro"/>
</dbReference>
<dbReference type="CDD" id="cd12148">
    <property type="entry name" value="fungal_TF_MHR"/>
    <property type="match status" value="1"/>
</dbReference>
<gene>
    <name evidence="9" type="ORF">Z518_07309</name>
</gene>
<dbReference type="GO" id="GO:0005634">
    <property type="term" value="C:nucleus"/>
    <property type="evidence" value="ECO:0007669"/>
    <property type="project" value="UniProtKB-SubCell"/>
</dbReference>
<evidence type="ECO:0000313" key="9">
    <source>
        <dbReference type="EMBL" id="KIX03756.1"/>
    </source>
</evidence>
<protein>
    <recommendedName>
        <fullName evidence="8">Zn(2)-C6 fungal-type domain-containing protein</fullName>
    </recommendedName>
</protein>
<dbReference type="GO" id="GO:0003677">
    <property type="term" value="F:DNA binding"/>
    <property type="evidence" value="ECO:0007669"/>
    <property type="project" value="UniProtKB-KW"/>
</dbReference>
<dbReference type="SUPFAM" id="SSF57701">
    <property type="entry name" value="Zn2/Cys6 DNA-binding domain"/>
    <property type="match status" value="1"/>
</dbReference>
<dbReference type="Pfam" id="PF00172">
    <property type="entry name" value="Zn_clus"/>
    <property type="match status" value="1"/>
</dbReference>
<keyword evidence="3" id="KW-0805">Transcription regulation</keyword>
<evidence type="ECO:0000259" key="8">
    <source>
        <dbReference type="PROSITE" id="PS50048"/>
    </source>
</evidence>
<evidence type="ECO:0000256" key="6">
    <source>
        <dbReference type="ARBA" id="ARBA00023242"/>
    </source>
</evidence>
<dbReference type="GO" id="GO:0006351">
    <property type="term" value="P:DNA-templated transcription"/>
    <property type="evidence" value="ECO:0007669"/>
    <property type="project" value="InterPro"/>
</dbReference>
<dbReference type="GeneID" id="25295380"/>
<dbReference type="AlphaFoldDB" id="A0A0D2IKK1"/>
<feature type="region of interest" description="Disordered" evidence="7">
    <location>
        <begin position="639"/>
        <end position="683"/>
    </location>
</feature>
<feature type="compositionally biased region" description="Low complexity" evidence="7">
    <location>
        <begin position="644"/>
        <end position="671"/>
    </location>
</feature>
<dbReference type="HOGENOM" id="CLU_007426_4_1_1"/>
<keyword evidence="4" id="KW-0238">DNA-binding</keyword>
<feature type="compositionally biased region" description="Polar residues" evidence="7">
    <location>
        <begin position="897"/>
        <end position="908"/>
    </location>
</feature>
<sequence length="937" mass="103356">MAEFSSLTHKFRANLDHQQQGGNKISKRNRQPLSCAPCRIKKLKCDRGHPCETCIKKGDQASCTYGKTAPIFNRSEAHTNAVNNHNNNGRSKAQERLRHLEQLVMQMVDNSVGPSQPSESMAAASPERDAPNPTIATEGHLQVGSSEARYVGSTHWSAILENIQELKTALGSEHTSSTELDESEDIEPQGPECLFGSPGNLSLAQILAQALPPRLQVDRRLSTYFNSRYLVIPFIHTTQFQRQYEQFWRAPLEAPPLWVSILFSICCMSATLSEAVGSEPSTPEDQPSPRMNFLTAASQCLRLGGFVRPKRYVVEALALHAQCKYMSTLDPAREVGIIFTVLVRLAFRSGYHRDPSQFPHFSVFEGEMRRRSWAMLRQFDLMVSFQLGLPNLIPPNSWDTLPPRNLLDTDFDEHTTILPPSRPENEATQILYFIVKSRLMTSFGKVCAHALTFRECKQKELMELDAEVRETYKTVPDTLRIKPMSQSFADPSYLIMVRLNCEFLFQKSICVLHRKYMTQGGYPASTAACTDAAIAITKHMLDLHKEFQPGGQLFADRWMLSSFTMNDFYLASMVLCLGISMWKKAHPGKGVNEDERMESQHALLRSAFEICEELSPTSTEAKRVANVLRVVLGEMGTPGSAWRGSASASGSSMSTSQQGPSTTSSSSGSSTQPPPRLLQPSRFGGSAFFPSPYDFNLAPLSLNDRDMSSSSSSVQMADANQPGEFFNLNMPLPTPRLEPSPSLGPNPFTSFLPFSLSYPPNQHSSHPSIANTNMSSPDSTATNPNPNLNVDVDWAFLDQWMALPDQEILPVNDGGSIPMTFNGAGAGVGIGVSDPNTSMTTPGLDVNAEWSSAPYRFLGGEILRNIAAREEAEAQAERQQQRQQQGDAQGEMDGVARNQSQDGVNNSGPDGKGVEGYSLDRGKNHFAGHGVAQYIGY</sequence>
<dbReference type="InterPro" id="IPR036864">
    <property type="entry name" value="Zn2-C6_fun-type_DNA-bd_sf"/>
</dbReference>
<dbReference type="PROSITE" id="PS50048">
    <property type="entry name" value="ZN2_CY6_FUNGAL_2"/>
    <property type="match status" value="1"/>
</dbReference>
<dbReference type="InterPro" id="IPR007219">
    <property type="entry name" value="XnlR_reg_dom"/>
</dbReference>
<dbReference type="PANTHER" id="PTHR31001:SF49">
    <property type="entry name" value="ZN(II)2CYS6 TRANSCRIPTION FACTOR (EUROFUNG)"/>
    <property type="match status" value="1"/>
</dbReference>
<dbReference type="SMART" id="SM00906">
    <property type="entry name" value="Fungal_trans"/>
    <property type="match status" value="1"/>
</dbReference>
<evidence type="ECO:0000256" key="2">
    <source>
        <dbReference type="ARBA" id="ARBA00022723"/>
    </source>
</evidence>
<keyword evidence="2" id="KW-0479">Metal-binding</keyword>
<dbReference type="InterPro" id="IPR001138">
    <property type="entry name" value="Zn2Cys6_DnaBD"/>
</dbReference>
<dbReference type="SMART" id="SM00066">
    <property type="entry name" value="GAL4"/>
    <property type="match status" value="1"/>
</dbReference>
<feature type="domain" description="Zn(2)-C6 fungal-type" evidence="8">
    <location>
        <begin position="34"/>
        <end position="65"/>
    </location>
</feature>
<feature type="compositionally biased region" description="Low complexity" evidence="7">
    <location>
        <begin position="881"/>
        <end position="891"/>
    </location>
</feature>
<evidence type="ECO:0000256" key="4">
    <source>
        <dbReference type="ARBA" id="ARBA00023125"/>
    </source>
</evidence>
<dbReference type="Pfam" id="PF04082">
    <property type="entry name" value="Fungal_trans"/>
    <property type="match status" value="1"/>
</dbReference>
<reference evidence="9 10" key="1">
    <citation type="submission" date="2015-01" db="EMBL/GenBank/DDBJ databases">
        <title>The Genome Sequence of Rhinocladiella mackenzie CBS 650.93.</title>
        <authorList>
            <consortium name="The Broad Institute Genomics Platform"/>
            <person name="Cuomo C."/>
            <person name="de Hoog S."/>
            <person name="Gorbushina A."/>
            <person name="Stielow B."/>
            <person name="Teixiera M."/>
            <person name="Abouelleil A."/>
            <person name="Chapman S.B."/>
            <person name="Priest M."/>
            <person name="Young S.K."/>
            <person name="Wortman J."/>
            <person name="Nusbaum C."/>
            <person name="Birren B."/>
        </authorList>
    </citation>
    <scope>NUCLEOTIDE SEQUENCE [LARGE SCALE GENOMIC DNA]</scope>
    <source>
        <strain evidence="9 10">CBS 650.93</strain>
    </source>
</reference>
<evidence type="ECO:0000256" key="3">
    <source>
        <dbReference type="ARBA" id="ARBA00023015"/>
    </source>
</evidence>
<keyword evidence="6" id="KW-0539">Nucleus</keyword>
<dbReference type="OrthoDB" id="5431381at2759"/>
<feature type="region of interest" description="Disordered" evidence="7">
    <location>
        <begin position="873"/>
        <end position="923"/>
    </location>
</feature>
<accession>A0A0D2IKK1</accession>